<comment type="caution">
    <text evidence="1">The sequence shown here is derived from an EMBL/GenBank/DDBJ whole genome shotgun (WGS) entry which is preliminary data.</text>
</comment>
<sequence>MPSFVSGLIVAGMLAGCSSTAELQTYPSVYGQRAAATQQMTDEEAVNQGERLTALAAERRSGAISEAEYQRRLKELQMLAERHGADTLKQIEN</sequence>
<dbReference type="EMBL" id="JAGILA010000007">
    <property type="protein sequence ID" value="MBP2238081.1"/>
    <property type="molecule type" value="Genomic_DNA"/>
</dbReference>
<evidence type="ECO:0008006" key="3">
    <source>
        <dbReference type="Google" id="ProtNLM"/>
    </source>
</evidence>
<keyword evidence="2" id="KW-1185">Reference proteome</keyword>
<dbReference type="Proteomes" id="UP000730739">
    <property type="component" value="Unassembled WGS sequence"/>
</dbReference>
<accession>A0ABS4R5A7</accession>
<name>A0ABS4R5A7_9HYPH</name>
<evidence type="ECO:0000313" key="2">
    <source>
        <dbReference type="Proteomes" id="UP000730739"/>
    </source>
</evidence>
<proteinExistence type="predicted"/>
<organism evidence="1 2">
    <name type="scientific">Sinorhizobium kostiense</name>
    <dbReference type="NCBI Taxonomy" id="76747"/>
    <lineage>
        <taxon>Bacteria</taxon>
        <taxon>Pseudomonadati</taxon>
        <taxon>Pseudomonadota</taxon>
        <taxon>Alphaproteobacteria</taxon>
        <taxon>Hyphomicrobiales</taxon>
        <taxon>Rhizobiaceae</taxon>
        <taxon>Sinorhizobium/Ensifer group</taxon>
        <taxon>Sinorhizobium</taxon>
    </lineage>
</organism>
<protein>
    <recommendedName>
        <fullName evidence="3">SHOCT domain-containing protein</fullName>
    </recommendedName>
</protein>
<reference evidence="1 2" key="1">
    <citation type="submission" date="2021-03" db="EMBL/GenBank/DDBJ databases">
        <title>Genomic Encyclopedia of Type Strains, Phase IV (KMG-IV): sequencing the most valuable type-strain genomes for metagenomic binning, comparative biology and taxonomic classification.</title>
        <authorList>
            <person name="Goeker M."/>
        </authorList>
    </citation>
    <scope>NUCLEOTIDE SEQUENCE [LARGE SCALE GENOMIC DNA]</scope>
    <source>
        <strain evidence="1 2">DSM 13372</strain>
    </source>
</reference>
<evidence type="ECO:0000313" key="1">
    <source>
        <dbReference type="EMBL" id="MBP2238081.1"/>
    </source>
</evidence>
<gene>
    <name evidence="1" type="ORF">J2Z31_004608</name>
</gene>